<dbReference type="Proteomes" id="UP000595847">
    <property type="component" value="Chromosome"/>
</dbReference>
<accession>A0A7T5EM81</accession>
<evidence type="ECO:0000313" key="2">
    <source>
        <dbReference type="Proteomes" id="UP000595847"/>
    </source>
</evidence>
<evidence type="ECO:0000313" key="1">
    <source>
        <dbReference type="EMBL" id="QQE75206.1"/>
    </source>
</evidence>
<dbReference type="KEGG" id="bcop:JD108_04550"/>
<organism evidence="1 2">
    <name type="scientific">Brevibacillus composti</name>
    <dbReference type="NCBI Taxonomy" id="2796470"/>
    <lineage>
        <taxon>Bacteria</taxon>
        <taxon>Bacillati</taxon>
        <taxon>Bacillota</taxon>
        <taxon>Bacilli</taxon>
        <taxon>Bacillales</taxon>
        <taxon>Paenibacillaceae</taxon>
        <taxon>Brevibacillus</taxon>
    </lineage>
</organism>
<dbReference type="EMBL" id="CP066308">
    <property type="protein sequence ID" value="QQE75206.1"/>
    <property type="molecule type" value="Genomic_DNA"/>
</dbReference>
<gene>
    <name evidence="1" type="ORF">JD108_04550</name>
</gene>
<reference evidence="1 2" key="1">
    <citation type="submission" date="2020-12" db="EMBL/GenBank/DDBJ databases">
        <title>strain FJAT-54423T represents a novel species of the genus Brevibacillus.</title>
        <authorList>
            <person name="Tang R."/>
        </authorList>
    </citation>
    <scope>NUCLEOTIDE SEQUENCE [LARGE SCALE GENOMIC DNA]</scope>
    <source>
        <strain evidence="1 2">FJAT-54423</strain>
    </source>
</reference>
<dbReference type="NCBIfam" id="TIGR01636">
    <property type="entry name" value="phage_rinA"/>
    <property type="match status" value="1"/>
</dbReference>
<proteinExistence type="predicted"/>
<dbReference type="AlphaFoldDB" id="A0A7T5EM81"/>
<name>A0A7T5EM81_9BACL</name>
<dbReference type="InterPro" id="IPR006523">
    <property type="entry name" value="RinA"/>
</dbReference>
<dbReference type="RefSeq" id="WP_198828736.1">
    <property type="nucleotide sequence ID" value="NZ_CP066308.1"/>
</dbReference>
<sequence length="141" mass="16297">MTITKIRKGTFQHVESELYAYHETRKEIIRLENEFLHGSKGDDENVGGGRGNLPGDPTATRGTLLATYRMLNRMREVVNAIDDVYGRLPADRKKLIELKYWRKPQTLTWDGIALEIGVSRRHAMRWRDGIVYAIAERLGWV</sequence>
<protein>
    <submittedName>
        <fullName evidence="1">Transcriptional regulator</fullName>
    </submittedName>
</protein>